<proteinExistence type="predicted"/>
<reference evidence="2 3" key="2">
    <citation type="submission" date="2019-01" db="EMBL/GenBank/DDBJ databases">
        <authorList>
            <person name="Li Y."/>
        </authorList>
    </citation>
    <scope>NUCLEOTIDE SEQUENCE [LARGE SCALE GENOMIC DNA]</scope>
    <source>
        <strain evidence="2 3">2D-5</strain>
    </source>
</reference>
<feature type="transmembrane region" description="Helical" evidence="1">
    <location>
        <begin position="38"/>
        <end position="60"/>
    </location>
</feature>
<keyword evidence="1" id="KW-1133">Transmembrane helix</keyword>
<organism evidence="2 3">
    <name type="scientific">Paenirhodobacter populi</name>
    <dbReference type="NCBI Taxonomy" id="2306993"/>
    <lineage>
        <taxon>Bacteria</taxon>
        <taxon>Pseudomonadati</taxon>
        <taxon>Pseudomonadota</taxon>
        <taxon>Alphaproteobacteria</taxon>
        <taxon>Rhodobacterales</taxon>
        <taxon>Rhodobacter group</taxon>
        <taxon>Paenirhodobacter</taxon>
    </lineage>
</organism>
<dbReference type="AlphaFoldDB" id="A0A443IQY4"/>
<evidence type="ECO:0000313" key="3">
    <source>
        <dbReference type="Proteomes" id="UP000285710"/>
    </source>
</evidence>
<accession>A0A443IQY4</accession>
<dbReference type="Proteomes" id="UP000285710">
    <property type="component" value="Unassembled WGS sequence"/>
</dbReference>
<gene>
    <name evidence="2" type="ORF">D2T33_15690</name>
</gene>
<keyword evidence="3" id="KW-1185">Reference proteome</keyword>
<evidence type="ECO:0000313" key="2">
    <source>
        <dbReference type="EMBL" id="RWR08580.1"/>
    </source>
</evidence>
<feature type="transmembrane region" description="Helical" evidence="1">
    <location>
        <begin position="72"/>
        <end position="94"/>
    </location>
</feature>
<reference evidence="2 3" key="1">
    <citation type="submission" date="2019-01" db="EMBL/GenBank/DDBJ databases">
        <title>Sinorhodobacter populi sp. nov. isolated from the symptomatic bark tissue of Populus euramericana canker.</title>
        <authorList>
            <person name="Xu G."/>
        </authorList>
    </citation>
    <scope>NUCLEOTIDE SEQUENCE [LARGE SCALE GENOMIC DNA]</scope>
    <source>
        <strain evidence="2 3">2D-5</strain>
    </source>
</reference>
<dbReference type="EMBL" id="SAUW01000017">
    <property type="protein sequence ID" value="RWR08580.1"/>
    <property type="molecule type" value="Genomic_DNA"/>
</dbReference>
<protein>
    <submittedName>
        <fullName evidence="2">Uncharacterized protein</fullName>
    </submittedName>
</protein>
<feature type="transmembrane region" description="Helical" evidence="1">
    <location>
        <begin position="6"/>
        <end position="26"/>
    </location>
</feature>
<evidence type="ECO:0000256" key="1">
    <source>
        <dbReference type="SAM" id="Phobius"/>
    </source>
</evidence>
<sequence>MTALLASGAFAAALWGALGGATNALVIRTTIREAVRHITLGALFAAGIGGLGAPIVGYWLGMPPETLTMTGGAAGGSVAYLTGSIGAAIFEVVIQRIRAGRLPHDTNP</sequence>
<keyword evidence="1" id="KW-0472">Membrane</keyword>
<comment type="caution">
    <text evidence="2">The sequence shown here is derived from an EMBL/GenBank/DDBJ whole genome shotgun (WGS) entry which is preliminary data.</text>
</comment>
<keyword evidence="1" id="KW-0812">Transmembrane</keyword>
<name>A0A443IQY4_9RHOB</name>